<dbReference type="InterPro" id="IPR000182">
    <property type="entry name" value="GNAT_dom"/>
</dbReference>
<dbReference type="Gene3D" id="3.40.630.30">
    <property type="match status" value="1"/>
</dbReference>
<organism evidence="3 4">
    <name type="scientific">Hortaea werneckii</name>
    <name type="common">Black yeast</name>
    <name type="synonym">Cladosporium werneckii</name>
    <dbReference type="NCBI Taxonomy" id="91943"/>
    <lineage>
        <taxon>Eukaryota</taxon>
        <taxon>Fungi</taxon>
        <taxon>Dikarya</taxon>
        <taxon>Ascomycota</taxon>
        <taxon>Pezizomycotina</taxon>
        <taxon>Dothideomycetes</taxon>
        <taxon>Dothideomycetidae</taxon>
        <taxon>Mycosphaerellales</taxon>
        <taxon>Teratosphaeriaceae</taxon>
        <taxon>Hortaea</taxon>
    </lineage>
</organism>
<name>A0A3M7C7E4_HORWE</name>
<dbReference type="GO" id="GO:0016747">
    <property type="term" value="F:acyltransferase activity, transferring groups other than amino-acyl groups"/>
    <property type="evidence" value="ECO:0007669"/>
    <property type="project" value="InterPro"/>
</dbReference>
<dbReference type="PROSITE" id="PS51186">
    <property type="entry name" value="GNAT"/>
    <property type="match status" value="1"/>
</dbReference>
<proteinExistence type="predicted"/>
<sequence length="183" mass="20933">MDLPPPVLFEPSRHQAMVDQLAAIHRRNTGNLLTRRERNSGHNQNNQKWSERSEQVTKGAREIIVQFTDPTQSEVAGFVSLDMPFSETGPFRGMVEKMLVSPRHRYKGVARRVMAELERVAIERGRTVLFLDTVVVSGAELVYPKLGYKLVGGIPKYGIHPTTRELVDEMFFYKDLREVQPLQ</sequence>
<gene>
    <name evidence="3" type="ORF">D0865_08396</name>
</gene>
<evidence type="ECO:0000259" key="2">
    <source>
        <dbReference type="PROSITE" id="PS51186"/>
    </source>
</evidence>
<accession>A0A3M7C7E4</accession>
<dbReference type="EMBL" id="QWIN01000708">
    <property type="protein sequence ID" value="RMY47915.1"/>
    <property type="molecule type" value="Genomic_DNA"/>
</dbReference>
<evidence type="ECO:0000256" key="1">
    <source>
        <dbReference type="SAM" id="MobiDB-lite"/>
    </source>
</evidence>
<evidence type="ECO:0000313" key="3">
    <source>
        <dbReference type="EMBL" id="RMY47915.1"/>
    </source>
</evidence>
<feature type="region of interest" description="Disordered" evidence="1">
    <location>
        <begin position="31"/>
        <end position="53"/>
    </location>
</feature>
<feature type="domain" description="N-acetyltransferase" evidence="2">
    <location>
        <begin position="7"/>
        <end position="173"/>
    </location>
</feature>
<comment type="caution">
    <text evidence="3">The sequence shown here is derived from an EMBL/GenBank/DDBJ whole genome shotgun (WGS) entry which is preliminary data.</text>
</comment>
<protein>
    <recommendedName>
        <fullName evidence="2">N-acetyltransferase domain-containing protein</fullName>
    </recommendedName>
</protein>
<dbReference type="SUPFAM" id="SSF55729">
    <property type="entry name" value="Acyl-CoA N-acyltransferases (Nat)"/>
    <property type="match status" value="1"/>
</dbReference>
<dbReference type="CDD" id="cd04301">
    <property type="entry name" value="NAT_SF"/>
    <property type="match status" value="1"/>
</dbReference>
<dbReference type="Proteomes" id="UP000270230">
    <property type="component" value="Unassembled WGS sequence"/>
</dbReference>
<dbReference type="AlphaFoldDB" id="A0A3M7C7E4"/>
<reference evidence="3 4" key="1">
    <citation type="journal article" date="2018" name="BMC Genomics">
        <title>Genomic evidence for intraspecific hybridization in a clonal and extremely halotolerant yeast.</title>
        <authorList>
            <person name="Gostincar C."/>
            <person name="Stajich J.E."/>
            <person name="Zupancic J."/>
            <person name="Zalar P."/>
            <person name="Gunde-Cimerman N."/>
        </authorList>
    </citation>
    <scope>NUCLEOTIDE SEQUENCE [LARGE SCALE GENOMIC DNA]</scope>
    <source>
        <strain evidence="3 4">EXF-151</strain>
    </source>
</reference>
<dbReference type="Pfam" id="PF00583">
    <property type="entry name" value="Acetyltransf_1"/>
    <property type="match status" value="1"/>
</dbReference>
<dbReference type="OrthoDB" id="41532at2759"/>
<dbReference type="VEuPathDB" id="FungiDB:BTJ68_11679"/>
<evidence type="ECO:0000313" key="4">
    <source>
        <dbReference type="Proteomes" id="UP000270230"/>
    </source>
</evidence>
<dbReference type="InterPro" id="IPR016181">
    <property type="entry name" value="Acyl_CoA_acyltransferase"/>
</dbReference>